<evidence type="ECO:0000313" key="2">
    <source>
        <dbReference type="EMBL" id="KAK2159065.1"/>
    </source>
</evidence>
<comment type="caution">
    <text evidence="2">The sequence shown here is derived from an EMBL/GenBank/DDBJ whole genome shotgun (WGS) entry which is preliminary data.</text>
</comment>
<name>A0AAD9JUT6_9ANNE</name>
<feature type="compositionally biased region" description="Acidic residues" evidence="1">
    <location>
        <begin position="72"/>
        <end position="82"/>
    </location>
</feature>
<keyword evidence="3" id="KW-1185">Reference proteome</keyword>
<gene>
    <name evidence="2" type="ORF">LSH36_159g04014</name>
</gene>
<feature type="compositionally biased region" description="Acidic residues" evidence="1">
    <location>
        <begin position="161"/>
        <end position="170"/>
    </location>
</feature>
<accession>A0AAD9JUT6</accession>
<protein>
    <submittedName>
        <fullName evidence="2">Uncharacterized protein</fullName>
    </submittedName>
</protein>
<dbReference type="Proteomes" id="UP001208570">
    <property type="component" value="Unassembled WGS sequence"/>
</dbReference>
<feature type="compositionally biased region" description="Basic and acidic residues" evidence="1">
    <location>
        <begin position="108"/>
        <end position="126"/>
    </location>
</feature>
<proteinExistence type="predicted"/>
<sequence>MPIQPKNEERQSTLRRCIPPNRVYFLEEERALAEYVMFHGFSIKSTGKLAWEYPRQNLKDYPDAWDNNNEGPGEEANDEENEPNVVHMPGQAGGSQPSTSTEASTPKSPEDVRPYPKADPRNEKTRQGKVKKITIIIEEKMKKSGQVKCTLTLANAEAELDPEEVVEDEERTNPEEPIKFQDKDPQPGDYVLVEYAGKDKKCHYIGLITQAKDEEGDFEVSAMALTVCTFWDREL</sequence>
<dbReference type="EMBL" id="JAODUP010000159">
    <property type="protein sequence ID" value="KAK2159065.1"/>
    <property type="molecule type" value="Genomic_DNA"/>
</dbReference>
<evidence type="ECO:0000256" key="1">
    <source>
        <dbReference type="SAM" id="MobiDB-lite"/>
    </source>
</evidence>
<feature type="compositionally biased region" description="Polar residues" evidence="1">
    <location>
        <begin position="94"/>
        <end position="107"/>
    </location>
</feature>
<feature type="region of interest" description="Disordered" evidence="1">
    <location>
        <begin position="161"/>
        <end position="186"/>
    </location>
</feature>
<organism evidence="2 3">
    <name type="scientific">Paralvinella palmiformis</name>
    <dbReference type="NCBI Taxonomy" id="53620"/>
    <lineage>
        <taxon>Eukaryota</taxon>
        <taxon>Metazoa</taxon>
        <taxon>Spiralia</taxon>
        <taxon>Lophotrochozoa</taxon>
        <taxon>Annelida</taxon>
        <taxon>Polychaeta</taxon>
        <taxon>Sedentaria</taxon>
        <taxon>Canalipalpata</taxon>
        <taxon>Terebellida</taxon>
        <taxon>Terebelliformia</taxon>
        <taxon>Alvinellidae</taxon>
        <taxon>Paralvinella</taxon>
    </lineage>
</organism>
<evidence type="ECO:0000313" key="3">
    <source>
        <dbReference type="Proteomes" id="UP001208570"/>
    </source>
</evidence>
<reference evidence="2" key="1">
    <citation type="journal article" date="2023" name="Mol. Biol. Evol.">
        <title>Third-Generation Sequencing Reveals the Adaptive Role of the Epigenome in Three Deep-Sea Polychaetes.</title>
        <authorList>
            <person name="Perez M."/>
            <person name="Aroh O."/>
            <person name="Sun Y."/>
            <person name="Lan Y."/>
            <person name="Juniper S.K."/>
            <person name="Young C.R."/>
            <person name="Angers B."/>
            <person name="Qian P.Y."/>
        </authorList>
    </citation>
    <scope>NUCLEOTIDE SEQUENCE</scope>
    <source>
        <strain evidence="2">P08H-3</strain>
    </source>
</reference>
<feature type="compositionally biased region" description="Basic and acidic residues" evidence="1">
    <location>
        <begin position="171"/>
        <end position="186"/>
    </location>
</feature>
<dbReference type="AlphaFoldDB" id="A0AAD9JUT6"/>
<feature type="region of interest" description="Disordered" evidence="1">
    <location>
        <begin position="62"/>
        <end position="129"/>
    </location>
</feature>